<name>A0A168T4L5_ABSGL</name>
<protein>
    <recommendedName>
        <fullName evidence="12">L-dopachrome isomerase</fullName>
        <ecNumber evidence="9">5.3.2.1</ecNumber>
        <ecNumber evidence="8">5.3.3.12</ecNumber>
    </recommendedName>
    <alternativeName>
        <fullName evidence="10">L-dopachrome tautomerase</fullName>
    </alternativeName>
    <alternativeName>
        <fullName evidence="11">Phenylpyruvate tautomerase</fullName>
    </alternativeName>
</protein>
<comment type="subcellular location">
    <subcellularLocation>
        <location evidence="1">Secreted</location>
    </subcellularLocation>
</comment>
<dbReference type="EC" id="5.3.2.1" evidence="9"/>
<accession>A0A168T4L5</accession>
<dbReference type="PANTHER" id="PTHR11954:SF6">
    <property type="entry name" value="MACROPHAGE MIGRATION INHIBITORY FACTOR"/>
    <property type="match status" value="1"/>
</dbReference>
<dbReference type="GO" id="GO:0005615">
    <property type="term" value="C:extracellular space"/>
    <property type="evidence" value="ECO:0007669"/>
    <property type="project" value="UniProtKB-KW"/>
</dbReference>
<comment type="similarity">
    <text evidence="2">Belongs to the MIF family.</text>
</comment>
<dbReference type="InterPro" id="IPR014347">
    <property type="entry name" value="Tautomerase/MIF_sf"/>
</dbReference>
<evidence type="ECO:0000256" key="8">
    <source>
        <dbReference type="ARBA" id="ARBA00038932"/>
    </source>
</evidence>
<evidence type="ECO:0000256" key="11">
    <source>
        <dbReference type="ARBA" id="ARBA00041912"/>
    </source>
</evidence>
<evidence type="ECO:0000256" key="1">
    <source>
        <dbReference type="ARBA" id="ARBA00004613"/>
    </source>
</evidence>
<keyword evidence="5" id="KW-0413">Isomerase</keyword>
<reference evidence="13" key="1">
    <citation type="submission" date="2016-04" db="EMBL/GenBank/DDBJ databases">
        <authorList>
            <person name="Evans L.H."/>
            <person name="Alamgir A."/>
            <person name="Owens N."/>
            <person name="Weber N.D."/>
            <person name="Virtaneva K."/>
            <person name="Barbian K."/>
            <person name="Babar A."/>
            <person name="Rosenke K."/>
        </authorList>
    </citation>
    <scope>NUCLEOTIDE SEQUENCE [LARGE SCALE GENOMIC DNA]</scope>
    <source>
        <strain evidence="13">CBS 101.48</strain>
    </source>
</reference>
<evidence type="ECO:0000256" key="3">
    <source>
        <dbReference type="ARBA" id="ARBA00022514"/>
    </source>
</evidence>
<keyword evidence="14" id="KW-1185">Reference proteome</keyword>
<dbReference type="STRING" id="4829.A0A168T4L5"/>
<evidence type="ECO:0000256" key="12">
    <source>
        <dbReference type="ARBA" id="ARBA00042730"/>
    </source>
</evidence>
<dbReference type="InterPro" id="IPR001398">
    <property type="entry name" value="Macrophage_inhib_fac"/>
</dbReference>
<evidence type="ECO:0000256" key="5">
    <source>
        <dbReference type="ARBA" id="ARBA00023235"/>
    </source>
</evidence>
<evidence type="ECO:0000256" key="2">
    <source>
        <dbReference type="ARBA" id="ARBA00005851"/>
    </source>
</evidence>
<sequence>MPILEVTSRKSPSDVAAFTKRLSVVFAEQIGKDESLCLATFRKADELVFAGTNEDAYLIRVSSIGHIEEERNTRATKAIAAEMQKELGIGSDRGYILFTDFPAANIGHKDTTFKTILKELGL</sequence>
<dbReference type="EMBL" id="LT555008">
    <property type="protein sequence ID" value="SAM09455.1"/>
    <property type="molecule type" value="Genomic_DNA"/>
</dbReference>
<dbReference type="Proteomes" id="UP000078561">
    <property type="component" value="Unassembled WGS sequence"/>
</dbReference>
<dbReference type="Pfam" id="PF01187">
    <property type="entry name" value="MIF"/>
    <property type="match status" value="1"/>
</dbReference>
<evidence type="ECO:0000256" key="4">
    <source>
        <dbReference type="ARBA" id="ARBA00022525"/>
    </source>
</evidence>
<organism evidence="13">
    <name type="scientific">Absidia glauca</name>
    <name type="common">Pin mould</name>
    <dbReference type="NCBI Taxonomy" id="4829"/>
    <lineage>
        <taxon>Eukaryota</taxon>
        <taxon>Fungi</taxon>
        <taxon>Fungi incertae sedis</taxon>
        <taxon>Mucoromycota</taxon>
        <taxon>Mucoromycotina</taxon>
        <taxon>Mucoromycetes</taxon>
        <taxon>Mucorales</taxon>
        <taxon>Cunninghamellaceae</taxon>
        <taxon>Absidia</taxon>
    </lineage>
</organism>
<evidence type="ECO:0000256" key="9">
    <source>
        <dbReference type="ARBA" id="ARBA00039086"/>
    </source>
</evidence>
<dbReference type="GO" id="GO:0004167">
    <property type="term" value="F:dopachrome isomerase activity"/>
    <property type="evidence" value="ECO:0007669"/>
    <property type="project" value="UniProtKB-EC"/>
</dbReference>
<dbReference type="SUPFAM" id="SSF55331">
    <property type="entry name" value="Tautomerase/MIF"/>
    <property type="match status" value="1"/>
</dbReference>
<evidence type="ECO:0000256" key="6">
    <source>
        <dbReference type="ARBA" id="ARBA00036735"/>
    </source>
</evidence>
<evidence type="ECO:0000256" key="7">
    <source>
        <dbReference type="ARBA" id="ARBA00036823"/>
    </source>
</evidence>
<keyword evidence="3" id="KW-0202">Cytokine</keyword>
<dbReference type="Gene3D" id="3.30.429.10">
    <property type="entry name" value="Macrophage Migration Inhibitory Factor"/>
    <property type="match status" value="1"/>
</dbReference>
<dbReference type="PANTHER" id="PTHR11954">
    <property type="entry name" value="D-DOPACHROME DECARBOXYLASE"/>
    <property type="match status" value="1"/>
</dbReference>
<evidence type="ECO:0000256" key="10">
    <source>
        <dbReference type="ARBA" id="ARBA00041631"/>
    </source>
</evidence>
<dbReference type="InParanoid" id="A0A168T4L5"/>
<dbReference type="AlphaFoldDB" id="A0A168T4L5"/>
<gene>
    <name evidence="13" type="primary">ABSGL_15131.1 scaffold 15162</name>
</gene>
<comment type="catalytic activity">
    <reaction evidence="7">
        <text>L-dopachrome = 5,6-dihydroxyindole-2-carboxylate</text>
        <dbReference type="Rhea" id="RHEA:13041"/>
        <dbReference type="ChEBI" id="CHEBI:16875"/>
        <dbReference type="ChEBI" id="CHEBI:57509"/>
        <dbReference type="EC" id="5.3.3.12"/>
    </reaction>
</comment>
<proteinExistence type="inferred from homology"/>
<dbReference type="GO" id="GO:0050178">
    <property type="term" value="F:phenylpyruvate tautomerase activity"/>
    <property type="evidence" value="ECO:0007669"/>
    <property type="project" value="UniProtKB-EC"/>
</dbReference>
<comment type="catalytic activity">
    <reaction evidence="6">
        <text>3-phenylpyruvate = enol-phenylpyruvate</text>
        <dbReference type="Rhea" id="RHEA:17097"/>
        <dbReference type="ChEBI" id="CHEBI:16815"/>
        <dbReference type="ChEBI" id="CHEBI:18005"/>
        <dbReference type="EC" id="5.3.2.1"/>
    </reaction>
</comment>
<keyword evidence="4" id="KW-0964">Secreted</keyword>
<dbReference type="EC" id="5.3.3.12" evidence="8"/>
<evidence type="ECO:0000313" key="14">
    <source>
        <dbReference type="Proteomes" id="UP000078561"/>
    </source>
</evidence>
<evidence type="ECO:0000313" key="13">
    <source>
        <dbReference type="EMBL" id="SAM09455.1"/>
    </source>
</evidence>
<dbReference type="OrthoDB" id="255819at2759"/>